<dbReference type="AlphaFoldDB" id="A0A9K3N7V6"/>
<name>A0A9K3N7V6_HELAN</name>
<proteinExistence type="predicted"/>
<dbReference type="Proteomes" id="UP000215914">
    <property type="component" value="Unassembled WGS sequence"/>
</dbReference>
<dbReference type="Gramene" id="mRNA:HanXRQr2_Chr09g0379621">
    <property type="protein sequence ID" value="CDS:HanXRQr2_Chr09g0379621.1"/>
    <property type="gene ID" value="HanXRQr2_Chr09g0379621"/>
</dbReference>
<evidence type="ECO:0000256" key="1">
    <source>
        <dbReference type="SAM" id="Phobius"/>
    </source>
</evidence>
<dbReference type="PANTHER" id="PTHR31913:SF0">
    <property type="entry name" value="VACUOLAR IMPORT AND DEGRADATION PROTEIN 27"/>
    <property type="match status" value="1"/>
</dbReference>
<evidence type="ECO:0000313" key="2">
    <source>
        <dbReference type="EMBL" id="KAF5790144.1"/>
    </source>
</evidence>
<keyword evidence="1" id="KW-1133">Transmembrane helix</keyword>
<accession>A0A9K3N7V6</accession>
<protein>
    <submittedName>
        <fullName evidence="2">Vacuolar import/degradation Vid27</fullName>
    </submittedName>
</protein>
<dbReference type="EMBL" id="MNCJ02000324">
    <property type="protein sequence ID" value="KAF5790144.1"/>
    <property type="molecule type" value="Genomic_DNA"/>
</dbReference>
<evidence type="ECO:0000313" key="3">
    <source>
        <dbReference type="Proteomes" id="UP000215914"/>
    </source>
</evidence>
<dbReference type="InterPro" id="IPR040458">
    <property type="entry name" value="Vid27"/>
</dbReference>
<keyword evidence="1" id="KW-0812">Transmembrane</keyword>
<dbReference type="PANTHER" id="PTHR31913">
    <property type="entry name" value="VACUOLAR IMPORT AND DEGRADATION PROTEIN 27"/>
    <property type="match status" value="1"/>
</dbReference>
<keyword evidence="1" id="KW-0472">Membrane</keyword>
<organism evidence="2 3">
    <name type="scientific">Helianthus annuus</name>
    <name type="common">Common sunflower</name>
    <dbReference type="NCBI Taxonomy" id="4232"/>
    <lineage>
        <taxon>Eukaryota</taxon>
        <taxon>Viridiplantae</taxon>
        <taxon>Streptophyta</taxon>
        <taxon>Embryophyta</taxon>
        <taxon>Tracheophyta</taxon>
        <taxon>Spermatophyta</taxon>
        <taxon>Magnoliopsida</taxon>
        <taxon>eudicotyledons</taxon>
        <taxon>Gunneridae</taxon>
        <taxon>Pentapetalae</taxon>
        <taxon>asterids</taxon>
        <taxon>campanulids</taxon>
        <taxon>Asterales</taxon>
        <taxon>Asteraceae</taxon>
        <taxon>Asteroideae</taxon>
        <taxon>Heliantheae alliance</taxon>
        <taxon>Heliantheae</taxon>
        <taxon>Helianthus</taxon>
    </lineage>
</organism>
<keyword evidence="3" id="KW-1185">Reference proteome</keyword>
<gene>
    <name evidence="2" type="ORF">HanXRQr2_Chr09g0379621</name>
</gene>
<reference evidence="2" key="2">
    <citation type="submission" date="2020-06" db="EMBL/GenBank/DDBJ databases">
        <title>Helianthus annuus Genome sequencing and assembly Release 2.</title>
        <authorList>
            <person name="Gouzy J."/>
            <person name="Langlade N."/>
            <person name="Munos S."/>
        </authorList>
    </citation>
    <scope>NUCLEOTIDE SEQUENCE</scope>
    <source>
        <tissue evidence="2">Leaves</tissue>
    </source>
</reference>
<sequence length="157" mass="18083">MTITHVDVTYDGKWILVTSDGKQERHLVATVGKFNVIWNFQQVKDGSHKCYRNQVGLKSCYCYKIVPKDDLIVDSHFMHEKFAVSDSPEAPLVVSTPMKVNSFSIWSSRLSYAYSLVFVCFLIFLAVNSVKRYRGKVDCTLVVSNYIVVMDLWLRRT</sequence>
<comment type="caution">
    <text evidence="2">The sequence shown here is derived from an EMBL/GenBank/DDBJ whole genome shotgun (WGS) entry which is preliminary data.</text>
</comment>
<reference evidence="2" key="1">
    <citation type="journal article" date="2017" name="Nature">
        <title>The sunflower genome provides insights into oil metabolism, flowering and Asterid evolution.</title>
        <authorList>
            <person name="Badouin H."/>
            <person name="Gouzy J."/>
            <person name="Grassa C.J."/>
            <person name="Murat F."/>
            <person name="Staton S.E."/>
            <person name="Cottret L."/>
            <person name="Lelandais-Briere C."/>
            <person name="Owens G.L."/>
            <person name="Carrere S."/>
            <person name="Mayjonade B."/>
            <person name="Legrand L."/>
            <person name="Gill N."/>
            <person name="Kane N.C."/>
            <person name="Bowers J.E."/>
            <person name="Hubner S."/>
            <person name="Bellec A."/>
            <person name="Berard A."/>
            <person name="Berges H."/>
            <person name="Blanchet N."/>
            <person name="Boniface M.C."/>
            <person name="Brunel D."/>
            <person name="Catrice O."/>
            <person name="Chaidir N."/>
            <person name="Claudel C."/>
            <person name="Donnadieu C."/>
            <person name="Faraut T."/>
            <person name="Fievet G."/>
            <person name="Helmstetter N."/>
            <person name="King M."/>
            <person name="Knapp S.J."/>
            <person name="Lai Z."/>
            <person name="Le Paslier M.C."/>
            <person name="Lippi Y."/>
            <person name="Lorenzon L."/>
            <person name="Mandel J.R."/>
            <person name="Marage G."/>
            <person name="Marchand G."/>
            <person name="Marquand E."/>
            <person name="Bret-Mestries E."/>
            <person name="Morien E."/>
            <person name="Nambeesan S."/>
            <person name="Nguyen T."/>
            <person name="Pegot-Espagnet P."/>
            <person name="Pouilly N."/>
            <person name="Raftis F."/>
            <person name="Sallet E."/>
            <person name="Schiex T."/>
            <person name="Thomas J."/>
            <person name="Vandecasteele C."/>
            <person name="Vares D."/>
            <person name="Vear F."/>
            <person name="Vautrin S."/>
            <person name="Crespi M."/>
            <person name="Mangin B."/>
            <person name="Burke J.M."/>
            <person name="Salse J."/>
            <person name="Munos S."/>
            <person name="Vincourt P."/>
            <person name="Rieseberg L.H."/>
            <person name="Langlade N.B."/>
        </authorList>
    </citation>
    <scope>NUCLEOTIDE SEQUENCE</scope>
    <source>
        <tissue evidence="2">Leaves</tissue>
    </source>
</reference>
<feature type="transmembrane region" description="Helical" evidence="1">
    <location>
        <begin position="112"/>
        <end position="130"/>
    </location>
</feature>